<feature type="transmembrane region" description="Helical" evidence="2">
    <location>
        <begin position="130"/>
        <end position="150"/>
    </location>
</feature>
<dbReference type="KEGG" id="cvr:CHLNCDRAFT_133015"/>
<reference evidence="3 4" key="1">
    <citation type="journal article" date="2010" name="Plant Cell">
        <title>The Chlorella variabilis NC64A genome reveals adaptation to photosymbiosis, coevolution with viruses, and cryptic sex.</title>
        <authorList>
            <person name="Blanc G."/>
            <person name="Duncan G."/>
            <person name="Agarkova I."/>
            <person name="Borodovsky M."/>
            <person name="Gurnon J."/>
            <person name="Kuo A."/>
            <person name="Lindquist E."/>
            <person name="Lucas S."/>
            <person name="Pangilinan J."/>
            <person name="Polle J."/>
            <person name="Salamov A."/>
            <person name="Terry A."/>
            <person name="Yamada T."/>
            <person name="Dunigan D.D."/>
            <person name="Grigoriev I.V."/>
            <person name="Claverie J.M."/>
            <person name="Van Etten J.L."/>
        </authorList>
    </citation>
    <scope>NUCLEOTIDE SEQUENCE [LARGE SCALE GENOMIC DNA]</scope>
    <source>
        <strain evidence="3 4">NC64A</strain>
    </source>
</reference>
<feature type="transmembrane region" description="Helical" evidence="2">
    <location>
        <begin position="79"/>
        <end position="95"/>
    </location>
</feature>
<dbReference type="Proteomes" id="UP000008141">
    <property type="component" value="Unassembled WGS sequence"/>
</dbReference>
<keyword evidence="4" id="KW-1185">Reference proteome</keyword>
<name>E1Z258_CHLVA</name>
<dbReference type="InterPro" id="IPR026721">
    <property type="entry name" value="TMEM18"/>
</dbReference>
<dbReference type="RefSeq" id="XP_005852044.1">
    <property type="nucleotide sequence ID" value="XM_005851982.1"/>
</dbReference>
<evidence type="ECO:0000256" key="2">
    <source>
        <dbReference type="SAM" id="Phobius"/>
    </source>
</evidence>
<dbReference type="GeneID" id="17359352"/>
<dbReference type="AlphaFoldDB" id="E1Z258"/>
<feature type="transmembrane region" description="Helical" evidence="2">
    <location>
        <begin position="56"/>
        <end position="74"/>
    </location>
</feature>
<dbReference type="InParanoid" id="E1Z258"/>
<feature type="region of interest" description="Disordered" evidence="1">
    <location>
        <begin position="168"/>
        <end position="199"/>
    </location>
</feature>
<feature type="compositionally biased region" description="Low complexity" evidence="1">
    <location>
        <begin position="178"/>
        <end position="193"/>
    </location>
</feature>
<dbReference type="Pfam" id="PF14770">
    <property type="entry name" value="TMEM18"/>
    <property type="match status" value="1"/>
</dbReference>
<protein>
    <submittedName>
        <fullName evidence="3">Uncharacterized protein</fullName>
    </submittedName>
</protein>
<evidence type="ECO:0000313" key="3">
    <source>
        <dbReference type="EMBL" id="EFN59942.1"/>
    </source>
</evidence>
<sequence>MEEVQRQLSDVRDQLGGALEFVMDDLRQKWRELSGGPSVSEGLKQFFHAVDWSERWIQGLMAFHLLLLILVLLYRRFPVVHAAIFLGTMPLIYFAERINGLAARHWRSFAKQNYFDSQGIFTSAMLSAPLLLIMFVILVNYLVSTSVLLVKMKRKELEVKARQQHRAAAAAGGGGSQTAGQGAKQAAAAGGATDAKKER</sequence>
<dbReference type="FunCoup" id="E1Z258">
    <property type="interactions" value="1346"/>
</dbReference>
<keyword evidence="2" id="KW-1133">Transmembrane helix</keyword>
<keyword evidence="2" id="KW-0812">Transmembrane</keyword>
<evidence type="ECO:0000256" key="1">
    <source>
        <dbReference type="SAM" id="MobiDB-lite"/>
    </source>
</evidence>
<dbReference type="eggNOG" id="ENOG502RZ4T">
    <property type="taxonomic scope" value="Eukaryota"/>
</dbReference>
<organism evidence="4">
    <name type="scientific">Chlorella variabilis</name>
    <name type="common">Green alga</name>
    <dbReference type="NCBI Taxonomy" id="554065"/>
    <lineage>
        <taxon>Eukaryota</taxon>
        <taxon>Viridiplantae</taxon>
        <taxon>Chlorophyta</taxon>
        <taxon>core chlorophytes</taxon>
        <taxon>Trebouxiophyceae</taxon>
        <taxon>Chlorellales</taxon>
        <taxon>Chlorellaceae</taxon>
        <taxon>Chlorella clade</taxon>
        <taxon>Chlorella</taxon>
    </lineage>
</organism>
<accession>E1Z258</accession>
<proteinExistence type="predicted"/>
<dbReference type="EMBL" id="GL433835">
    <property type="protein sequence ID" value="EFN59942.1"/>
    <property type="molecule type" value="Genomic_DNA"/>
</dbReference>
<dbReference type="OrthoDB" id="411535at2759"/>
<evidence type="ECO:0000313" key="4">
    <source>
        <dbReference type="Proteomes" id="UP000008141"/>
    </source>
</evidence>
<gene>
    <name evidence="3" type="ORF">CHLNCDRAFT_133015</name>
</gene>
<keyword evidence="2" id="KW-0472">Membrane</keyword>